<gene>
    <name evidence="2" type="ORF">Q765_15925</name>
</gene>
<comment type="caution">
    <text evidence="2">The sequence shown here is derived from an EMBL/GenBank/DDBJ whole genome shotgun (WGS) entry which is preliminary data.</text>
</comment>
<dbReference type="Proteomes" id="UP000030152">
    <property type="component" value="Unassembled WGS sequence"/>
</dbReference>
<dbReference type="eggNOG" id="ENOG50339XQ">
    <property type="taxonomic scope" value="Bacteria"/>
</dbReference>
<protein>
    <recommendedName>
        <fullName evidence="4">DUF4124 domain-containing protein</fullName>
    </recommendedName>
</protein>
<keyword evidence="1" id="KW-0732">Signal</keyword>
<dbReference type="OrthoDB" id="885042at2"/>
<dbReference type="RefSeq" id="WP_020214640.1">
    <property type="nucleotide sequence ID" value="NZ_JRLX01000020.1"/>
</dbReference>
<dbReference type="AlphaFoldDB" id="A0A0A2LZP5"/>
<evidence type="ECO:0008006" key="4">
    <source>
        <dbReference type="Google" id="ProtNLM"/>
    </source>
</evidence>
<keyword evidence="3" id="KW-1185">Reference proteome</keyword>
<evidence type="ECO:0000313" key="2">
    <source>
        <dbReference type="EMBL" id="KGO85509.1"/>
    </source>
</evidence>
<name>A0A0A2LZP5_9FLAO</name>
<evidence type="ECO:0000313" key="3">
    <source>
        <dbReference type="Proteomes" id="UP000030152"/>
    </source>
</evidence>
<sequence>MKKILLLLLLLLPIISFTGANDVYICKSKGAKKYHLIKDCRGLSNCKTEISKVTLKEAQGQGKDLCGFEK</sequence>
<feature type="signal peptide" evidence="1">
    <location>
        <begin position="1"/>
        <end position="20"/>
    </location>
</feature>
<organism evidence="2 3">
    <name type="scientific">Flavobacterium rivuli WB 3.3-2 = DSM 21788</name>
    <dbReference type="NCBI Taxonomy" id="1121895"/>
    <lineage>
        <taxon>Bacteria</taxon>
        <taxon>Pseudomonadati</taxon>
        <taxon>Bacteroidota</taxon>
        <taxon>Flavobacteriia</taxon>
        <taxon>Flavobacteriales</taxon>
        <taxon>Flavobacteriaceae</taxon>
        <taxon>Flavobacterium</taxon>
    </lineage>
</organism>
<accession>A0A0A2LZP5</accession>
<evidence type="ECO:0000256" key="1">
    <source>
        <dbReference type="SAM" id="SignalP"/>
    </source>
</evidence>
<dbReference type="EMBL" id="JRLX01000020">
    <property type="protein sequence ID" value="KGO85509.1"/>
    <property type="molecule type" value="Genomic_DNA"/>
</dbReference>
<reference evidence="2 3" key="1">
    <citation type="submission" date="2013-09" db="EMBL/GenBank/DDBJ databases">
        <authorList>
            <person name="Zeng Z."/>
            <person name="Chen C."/>
        </authorList>
    </citation>
    <scope>NUCLEOTIDE SEQUENCE [LARGE SCALE GENOMIC DNA]</scope>
    <source>
        <strain evidence="2 3">WB 3.3-2</strain>
    </source>
</reference>
<proteinExistence type="predicted"/>
<dbReference type="STRING" id="1121895.GCA_000378485_03464"/>
<feature type="chain" id="PRO_5002002688" description="DUF4124 domain-containing protein" evidence="1">
    <location>
        <begin position="21"/>
        <end position="70"/>
    </location>
</feature>